<dbReference type="InterPro" id="IPR042267">
    <property type="entry name" value="VTC_sf"/>
</dbReference>
<proteinExistence type="predicted"/>
<accession>A0A645D1P6</accession>
<name>A0A645D1P6_9ZZZZ</name>
<protein>
    <recommendedName>
        <fullName evidence="1">VTC domain-containing protein</fullName>
    </recommendedName>
</protein>
<dbReference type="AlphaFoldDB" id="A0A645D1P6"/>
<comment type="caution">
    <text evidence="2">The sequence shown here is derived from an EMBL/GenBank/DDBJ whole genome shotgun (WGS) entry which is preliminary data.</text>
</comment>
<gene>
    <name evidence="2" type="ORF">SDC9_130096</name>
</gene>
<evidence type="ECO:0000259" key="1">
    <source>
        <dbReference type="Pfam" id="PF09359"/>
    </source>
</evidence>
<organism evidence="2">
    <name type="scientific">bioreactor metagenome</name>
    <dbReference type="NCBI Taxonomy" id="1076179"/>
    <lineage>
        <taxon>unclassified sequences</taxon>
        <taxon>metagenomes</taxon>
        <taxon>ecological metagenomes</taxon>
    </lineage>
</organism>
<dbReference type="Pfam" id="PF09359">
    <property type="entry name" value="VTC"/>
    <property type="match status" value="1"/>
</dbReference>
<dbReference type="EMBL" id="VSSQ01031939">
    <property type="protein sequence ID" value="MPM83033.1"/>
    <property type="molecule type" value="Genomic_DNA"/>
</dbReference>
<feature type="domain" description="VTC" evidence="1">
    <location>
        <begin position="3"/>
        <end position="138"/>
    </location>
</feature>
<evidence type="ECO:0000313" key="2">
    <source>
        <dbReference type="EMBL" id="MPM83033.1"/>
    </source>
</evidence>
<reference evidence="2" key="1">
    <citation type="submission" date="2019-08" db="EMBL/GenBank/DDBJ databases">
        <authorList>
            <person name="Kucharzyk K."/>
            <person name="Murdoch R.W."/>
            <person name="Higgins S."/>
            <person name="Loffler F."/>
        </authorList>
    </citation>
    <scope>NUCLEOTIDE SEQUENCE</scope>
</reference>
<dbReference type="InterPro" id="IPR018966">
    <property type="entry name" value="VTC_domain"/>
</dbReference>
<dbReference type="GO" id="GO:0006799">
    <property type="term" value="P:polyphosphate biosynthetic process"/>
    <property type="evidence" value="ECO:0007669"/>
    <property type="project" value="UniProtKB-ARBA"/>
</dbReference>
<dbReference type="Gene3D" id="3.20.100.30">
    <property type="entry name" value="VTC, catalytic tunnel domain"/>
    <property type="match status" value="1"/>
</dbReference>
<sequence length="153" mass="17416">MGYKRRVAMTYPQAIAFLNKGIRPDTDNTVDFQILNEIEWLIKSNPGIRPKMFISYERNAYFSSDDKRVRITFDKNIQWRTVSLALSAGIFGAQLLGEGEVLAEIKLPEAMPLWMARALDINKIYPVSLSKYGRAYQLFQIQAAKAEGVTFCA</sequence>